<dbReference type="STRING" id="1229908.NKOR_03980"/>
<evidence type="ECO:0008006" key="4">
    <source>
        <dbReference type="Google" id="ProtNLM"/>
    </source>
</evidence>
<protein>
    <recommendedName>
        <fullName evidence="4">DUF922 domain-containing protein</fullName>
    </recommendedName>
</protein>
<reference evidence="2 3" key="1">
    <citation type="journal article" date="2012" name="J. Bacteriol.">
        <title>Draft Genome Sequence of an Ammonia-Oxidizing Archaeon, "Candidatus Nitrosopumilus koreensis" AR1, from Marine Sediment.</title>
        <authorList>
            <person name="Park S.J."/>
            <person name="Kim J.G."/>
            <person name="Jung M.Y."/>
            <person name="Kim S.J."/>
            <person name="Cha I.T."/>
            <person name="Kwon K."/>
            <person name="Lee J.H."/>
            <person name="Rhee S.K."/>
        </authorList>
    </citation>
    <scope>NUCLEOTIDE SEQUENCE [LARGE SCALE GENOMIC DNA]</scope>
    <source>
        <strain evidence="2 3">AR1</strain>
    </source>
</reference>
<dbReference type="Proteomes" id="UP000006101">
    <property type="component" value="Chromosome"/>
</dbReference>
<sequence>MKKLVCDTDVQREPQVIIWNNTQILKWSDFKKKSDPDSEASANAAIGFESKPIIEYLKVGKQLKYKIKDLQLNAIFIPNLSWVTKNINLKEGNLLLKHEQGHFDLAEEVIRKIKNKSTGIYKVFTIKEKNKNNMKEATLQVNKIRDDIESELQNEFNIQESKYDNKTNHGLIKIHQKNIIKDSKN</sequence>
<keyword evidence="1" id="KW-0175">Coiled coil</keyword>
<dbReference type="GeneID" id="13724834"/>
<organism evidence="2 3">
    <name type="scientific">Candidatus Nitrosopumilus koreensis AR1</name>
    <dbReference type="NCBI Taxonomy" id="1229908"/>
    <lineage>
        <taxon>Archaea</taxon>
        <taxon>Nitrososphaerota</taxon>
        <taxon>Nitrososphaeria</taxon>
        <taxon>Nitrosopumilales</taxon>
        <taxon>Nitrosopumilaceae</taxon>
        <taxon>Nitrosopumilus</taxon>
    </lineage>
</organism>
<evidence type="ECO:0000313" key="2">
    <source>
        <dbReference type="EMBL" id="AFS80686.1"/>
    </source>
</evidence>
<accession>K0B878</accession>
<dbReference type="KEGG" id="nkr:NKOR_03980"/>
<dbReference type="HOGENOM" id="CLU_1500235_0_0_2"/>
<dbReference type="PATRIC" id="fig|1229908.8.peg.856"/>
<evidence type="ECO:0000256" key="1">
    <source>
        <dbReference type="SAM" id="Coils"/>
    </source>
</evidence>
<proteinExistence type="predicted"/>
<gene>
    <name evidence="2" type="ORF">NKOR_03980</name>
</gene>
<dbReference type="RefSeq" id="WP_014963073.1">
    <property type="nucleotide sequence ID" value="NC_018655.1"/>
</dbReference>
<evidence type="ECO:0000313" key="3">
    <source>
        <dbReference type="Proteomes" id="UP000006101"/>
    </source>
</evidence>
<name>K0B878_9ARCH</name>
<dbReference type="AlphaFoldDB" id="K0B878"/>
<keyword evidence="3" id="KW-1185">Reference proteome</keyword>
<feature type="coiled-coil region" evidence="1">
    <location>
        <begin position="127"/>
        <end position="154"/>
    </location>
</feature>
<dbReference type="EMBL" id="CP003842">
    <property type="protein sequence ID" value="AFS80686.1"/>
    <property type="molecule type" value="Genomic_DNA"/>
</dbReference>